<dbReference type="AlphaFoldDB" id="A0A815VQN6"/>
<proteinExistence type="predicted"/>
<comment type="caution">
    <text evidence="1">The sequence shown here is derived from an EMBL/GenBank/DDBJ whole genome shotgun (WGS) entry which is preliminary data.</text>
</comment>
<sequence>MDNDQTDEQNNNDITTTTTTKHNVDKLFVHYTHEKRFEPFKRDMHHLYDDIFRTTPAVEAKLIVGIRNRRDTKNELICKRPNKNILRDIFTQRNSYDEQQNVFTVERLSRSFVNNIVWSYGRDNSAAYFMGYKIDGASASSFTSLGGGYGKDSSSAYFKGKKIDGASSYSFTALGGGYGK</sequence>
<evidence type="ECO:0000313" key="2">
    <source>
        <dbReference type="EMBL" id="CAF4393031.1"/>
    </source>
</evidence>
<dbReference type="Proteomes" id="UP000681722">
    <property type="component" value="Unassembled WGS sequence"/>
</dbReference>
<dbReference type="EMBL" id="CAJNOQ010025025">
    <property type="protein sequence ID" value="CAF1533500.1"/>
    <property type="molecule type" value="Genomic_DNA"/>
</dbReference>
<name>A0A815VQN6_9BILA</name>
<reference evidence="1" key="1">
    <citation type="submission" date="2021-02" db="EMBL/GenBank/DDBJ databases">
        <authorList>
            <person name="Nowell W R."/>
        </authorList>
    </citation>
    <scope>NUCLEOTIDE SEQUENCE</scope>
</reference>
<evidence type="ECO:0000313" key="3">
    <source>
        <dbReference type="Proteomes" id="UP000663829"/>
    </source>
</evidence>
<feature type="non-terminal residue" evidence="1">
    <location>
        <position position="1"/>
    </location>
</feature>
<gene>
    <name evidence="1" type="ORF">GPM918_LOCUS38193</name>
    <name evidence="2" type="ORF">SRO942_LOCUS39000</name>
</gene>
<protein>
    <submittedName>
        <fullName evidence="1">Uncharacterized protein</fullName>
    </submittedName>
</protein>
<evidence type="ECO:0000313" key="1">
    <source>
        <dbReference type="EMBL" id="CAF1533500.1"/>
    </source>
</evidence>
<dbReference type="EMBL" id="CAJOBC010090620">
    <property type="protein sequence ID" value="CAF4393031.1"/>
    <property type="molecule type" value="Genomic_DNA"/>
</dbReference>
<dbReference type="Proteomes" id="UP000663829">
    <property type="component" value="Unassembled WGS sequence"/>
</dbReference>
<accession>A0A815VQN6</accession>
<keyword evidence="3" id="KW-1185">Reference proteome</keyword>
<organism evidence="1 3">
    <name type="scientific">Didymodactylos carnosus</name>
    <dbReference type="NCBI Taxonomy" id="1234261"/>
    <lineage>
        <taxon>Eukaryota</taxon>
        <taxon>Metazoa</taxon>
        <taxon>Spiralia</taxon>
        <taxon>Gnathifera</taxon>
        <taxon>Rotifera</taxon>
        <taxon>Eurotatoria</taxon>
        <taxon>Bdelloidea</taxon>
        <taxon>Philodinida</taxon>
        <taxon>Philodinidae</taxon>
        <taxon>Didymodactylos</taxon>
    </lineage>
</organism>